<dbReference type="SUPFAM" id="SSF50494">
    <property type="entry name" value="Trypsin-like serine proteases"/>
    <property type="match status" value="1"/>
</dbReference>
<accession>A0A7W3LJK9</accession>
<evidence type="ECO:0000256" key="4">
    <source>
        <dbReference type="ARBA" id="ARBA00022825"/>
    </source>
</evidence>
<reference evidence="7 8" key="1">
    <citation type="submission" date="2020-08" db="EMBL/GenBank/DDBJ databases">
        <title>Genomic Encyclopedia of Type Strains, Phase IV (KMG-IV): sequencing the most valuable type-strain genomes for metagenomic binning, comparative biology and taxonomic classification.</title>
        <authorList>
            <person name="Goeker M."/>
        </authorList>
    </citation>
    <scope>NUCLEOTIDE SEQUENCE [LARGE SCALE GENOMIC DNA]</scope>
    <source>
        <strain evidence="7 8">DSM 44197</strain>
    </source>
</reference>
<feature type="chain" id="PRO_5039348716" evidence="6">
    <location>
        <begin position="23"/>
        <end position="212"/>
    </location>
</feature>
<keyword evidence="5" id="KW-1015">Disulfide bond</keyword>
<name>A0A7W3LJK9_ACTNM</name>
<keyword evidence="4" id="KW-0720">Serine protease</keyword>
<comment type="caution">
    <text evidence="7">The sequence shown here is derived from an EMBL/GenBank/DDBJ whole genome shotgun (WGS) entry which is preliminary data.</text>
</comment>
<keyword evidence="6" id="KW-0732">Signal</keyword>
<dbReference type="InterPro" id="IPR001316">
    <property type="entry name" value="Pept_S1A_streptogrisin"/>
</dbReference>
<dbReference type="Gene3D" id="2.40.10.10">
    <property type="entry name" value="Trypsin-like serine proteases"/>
    <property type="match status" value="2"/>
</dbReference>
<evidence type="ECO:0000256" key="3">
    <source>
        <dbReference type="ARBA" id="ARBA00022801"/>
    </source>
</evidence>
<dbReference type="EMBL" id="JACJIA010000001">
    <property type="protein sequence ID" value="MBA8949354.1"/>
    <property type="molecule type" value="Genomic_DNA"/>
</dbReference>
<dbReference type="GO" id="GO:0004252">
    <property type="term" value="F:serine-type endopeptidase activity"/>
    <property type="evidence" value="ECO:0007669"/>
    <property type="project" value="InterPro"/>
</dbReference>
<dbReference type="CDD" id="cd21112">
    <property type="entry name" value="alphaLP-like"/>
    <property type="match status" value="1"/>
</dbReference>
<keyword evidence="3" id="KW-0378">Hydrolase</keyword>
<dbReference type="AlphaFoldDB" id="A0A7W3LJK9"/>
<dbReference type="GO" id="GO:0006508">
    <property type="term" value="P:proteolysis"/>
    <property type="evidence" value="ECO:0007669"/>
    <property type="project" value="UniProtKB-KW"/>
</dbReference>
<evidence type="ECO:0000313" key="8">
    <source>
        <dbReference type="Proteomes" id="UP000572680"/>
    </source>
</evidence>
<dbReference type="RefSeq" id="WP_182841798.1">
    <property type="nucleotide sequence ID" value="NZ_BAAALP010000003.1"/>
</dbReference>
<proteinExistence type="inferred from homology"/>
<feature type="signal peptide" evidence="6">
    <location>
        <begin position="1"/>
        <end position="22"/>
    </location>
</feature>
<comment type="similarity">
    <text evidence="1">Belongs to the peptidase S1 family.</text>
</comment>
<protein>
    <submittedName>
        <fullName evidence="7">Uncharacterized protein</fullName>
    </submittedName>
</protein>
<evidence type="ECO:0000256" key="5">
    <source>
        <dbReference type="ARBA" id="ARBA00023157"/>
    </source>
</evidence>
<dbReference type="InterPro" id="IPR043504">
    <property type="entry name" value="Peptidase_S1_PA_chymotrypsin"/>
</dbReference>
<dbReference type="PRINTS" id="PR00861">
    <property type="entry name" value="ALYTICPTASE"/>
</dbReference>
<keyword evidence="8" id="KW-1185">Reference proteome</keyword>
<sequence>MIRSLLVLSGTLVALSAAPASAAAAVTYDVRGGDAFSATPSSGRCTIGFSVRGGYITSGRCARAGQSVIGYNGVAQGTVQSTTFPVNAVAWVKTNSSWRPRGLVNRHDGTFVAVRGAQAAPVGSAACMSGAVSRWRCGTILARNVTINFPEGILYGAIRTNICAGPGDLGAPLIANGQAQGTLVAASSSSCAAYFLPVSEALAAYGLVLLTE</sequence>
<dbReference type="Proteomes" id="UP000572680">
    <property type="component" value="Unassembled WGS sequence"/>
</dbReference>
<keyword evidence="2" id="KW-0645">Protease</keyword>
<evidence type="ECO:0000256" key="1">
    <source>
        <dbReference type="ARBA" id="ARBA00007664"/>
    </source>
</evidence>
<evidence type="ECO:0000313" key="7">
    <source>
        <dbReference type="EMBL" id="MBA8949354.1"/>
    </source>
</evidence>
<evidence type="ECO:0000256" key="2">
    <source>
        <dbReference type="ARBA" id="ARBA00022670"/>
    </source>
</evidence>
<organism evidence="7 8">
    <name type="scientific">Actinomadura namibiensis</name>
    <dbReference type="NCBI Taxonomy" id="182080"/>
    <lineage>
        <taxon>Bacteria</taxon>
        <taxon>Bacillati</taxon>
        <taxon>Actinomycetota</taxon>
        <taxon>Actinomycetes</taxon>
        <taxon>Streptosporangiales</taxon>
        <taxon>Thermomonosporaceae</taxon>
        <taxon>Actinomadura</taxon>
    </lineage>
</organism>
<dbReference type="InterPro" id="IPR009003">
    <property type="entry name" value="Peptidase_S1_PA"/>
</dbReference>
<evidence type="ECO:0000256" key="6">
    <source>
        <dbReference type="SAM" id="SignalP"/>
    </source>
</evidence>
<gene>
    <name evidence="7" type="ORF">HNR61_000952</name>
</gene>